<protein>
    <submittedName>
        <fullName evidence="1">Uncharacterized protein</fullName>
    </submittedName>
</protein>
<gene>
    <name evidence="1" type="ORF">I4J89_04575</name>
</gene>
<comment type="caution">
    <text evidence="1">The sequence shown here is derived from an EMBL/GenBank/DDBJ whole genome shotgun (WGS) entry which is preliminary data.</text>
</comment>
<keyword evidence="2" id="KW-1185">Reference proteome</keyword>
<evidence type="ECO:0000313" key="1">
    <source>
        <dbReference type="EMBL" id="MBG0560741.1"/>
    </source>
</evidence>
<dbReference type="SUPFAM" id="SSF54001">
    <property type="entry name" value="Cysteine proteinases"/>
    <property type="match status" value="1"/>
</dbReference>
<reference evidence="1" key="1">
    <citation type="submission" date="2020-11" db="EMBL/GenBank/DDBJ databases">
        <title>Isolation and identification of active actinomycetes.</title>
        <authorList>
            <person name="Sun X."/>
        </authorList>
    </citation>
    <scope>NUCLEOTIDE SEQUENCE</scope>
    <source>
        <strain evidence="1">NEAU-A11</strain>
    </source>
</reference>
<sequence>MNLTISSVTDLRPGDIGFSSIKGRVGAGVLAGQTAIDLVALLRGRPVETSGWITHAFVVIDQTTVIEAMPNGARFAELADRVRPGFAYARLPLLEEERALVAKHAAEMIHTPYGFGQYAALAWLTLSGGSTANPRGMLARWVQRRHTLTGLPRRAICSQLVDEAYRRTGVQLFSDGRPPAYVTPGALWWRAAQLGDVCVL</sequence>
<dbReference type="Proteomes" id="UP000598146">
    <property type="component" value="Unassembled WGS sequence"/>
</dbReference>
<dbReference type="AlphaFoldDB" id="A0A931C5X8"/>
<dbReference type="RefSeq" id="WP_196412543.1">
    <property type="nucleotide sequence ID" value="NZ_JADQTO010000002.1"/>
</dbReference>
<proteinExistence type="predicted"/>
<organism evidence="1 2">
    <name type="scientific">Actinoplanes aureus</name>
    <dbReference type="NCBI Taxonomy" id="2792083"/>
    <lineage>
        <taxon>Bacteria</taxon>
        <taxon>Bacillati</taxon>
        <taxon>Actinomycetota</taxon>
        <taxon>Actinomycetes</taxon>
        <taxon>Micromonosporales</taxon>
        <taxon>Micromonosporaceae</taxon>
        <taxon>Actinoplanes</taxon>
    </lineage>
</organism>
<dbReference type="Gene3D" id="3.90.1720.10">
    <property type="entry name" value="endopeptidase domain like (from Nostoc punctiforme)"/>
    <property type="match status" value="1"/>
</dbReference>
<dbReference type="EMBL" id="JADQTO010000002">
    <property type="protein sequence ID" value="MBG0560741.1"/>
    <property type="molecule type" value="Genomic_DNA"/>
</dbReference>
<dbReference type="InterPro" id="IPR038765">
    <property type="entry name" value="Papain-like_cys_pep_sf"/>
</dbReference>
<accession>A0A931C5X8</accession>
<evidence type="ECO:0000313" key="2">
    <source>
        <dbReference type="Proteomes" id="UP000598146"/>
    </source>
</evidence>
<name>A0A931C5X8_9ACTN</name>